<dbReference type="InterPro" id="IPR011070">
    <property type="entry name" value="Globular_prot_asu/bsu"/>
</dbReference>
<dbReference type="GO" id="GO:0005615">
    <property type="term" value="C:extracellular space"/>
    <property type="evidence" value="ECO:0007669"/>
    <property type="project" value="InterPro"/>
</dbReference>
<dbReference type="InterPro" id="IPR000242">
    <property type="entry name" value="PTP_cat"/>
</dbReference>
<dbReference type="InterPro" id="IPR015203">
    <property type="entry name" value="SptP_N"/>
</dbReference>
<dbReference type="Gene3D" id="4.10.1330.10">
    <property type="entry name" value="non globular Virulence effector SptP domain"/>
    <property type="match status" value="1"/>
</dbReference>
<evidence type="ECO:0000313" key="10">
    <source>
        <dbReference type="EMBL" id="BAL72694.1"/>
    </source>
</evidence>
<dbReference type="SUPFAM" id="SSF56568">
    <property type="entry name" value="Non-globular alpha+beta subunits of globular proteins"/>
    <property type="match status" value="1"/>
</dbReference>
<dbReference type="Gene3D" id="3.90.190.10">
    <property type="entry name" value="Protein tyrosine phosphatase superfamily"/>
    <property type="match status" value="1"/>
</dbReference>
<reference evidence="10" key="1">
    <citation type="journal article" date="2012" name="Infect. Immun.">
        <title>Molecular Characterizations of Cytolethal Distending Toxin Produced by Providencia alcalifaciens Strains Isolated from Patients with Diarrhea.</title>
        <authorList>
            <person name="Shima A."/>
            <person name="Hinenoya A."/>
            <person name="Asakura M."/>
            <person name="Sugimoto N."/>
            <person name="Tsukamoto T."/>
            <person name="Ito H."/>
            <person name="Nagita A."/>
            <person name="Faruque S.M."/>
            <person name="Yamasaki S."/>
        </authorList>
    </citation>
    <scope>NUCLEOTIDE SEQUENCE</scope>
    <source>
        <strain evidence="10">AH-31</strain>
    </source>
</reference>
<dbReference type="PROSITE" id="PS50055">
    <property type="entry name" value="TYR_PHOSPHATASE_PTP"/>
    <property type="match status" value="1"/>
</dbReference>
<dbReference type="RefSeq" id="WP_349483285.1">
    <property type="nucleotide sequence ID" value="NZ_JBEEUW010000034.1"/>
</dbReference>
<dbReference type="SMART" id="SM00404">
    <property type="entry name" value="PTPc_motif"/>
    <property type="match status" value="1"/>
</dbReference>
<name>H7C8H7_9GAMM</name>
<dbReference type="InterPro" id="IPR037168">
    <property type="entry name" value="YopE_GAP_dom_sf"/>
</dbReference>
<dbReference type="InterPro" id="IPR003595">
    <property type="entry name" value="Tyr_Pase_cat"/>
</dbReference>
<keyword evidence="7" id="KW-0843">Virulence</keyword>
<dbReference type="PROSITE" id="PS50056">
    <property type="entry name" value="TYR_PHOSPHATASE_2"/>
    <property type="match status" value="1"/>
</dbReference>
<dbReference type="SUPFAM" id="SSF52799">
    <property type="entry name" value="(Phosphotyrosine protein) phosphatases II"/>
    <property type="match status" value="1"/>
</dbReference>
<evidence type="ECO:0000256" key="7">
    <source>
        <dbReference type="ARBA" id="ARBA00023026"/>
    </source>
</evidence>
<dbReference type="Pfam" id="PF09119">
    <property type="entry name" value="SicP-binding"/>
    <property type="match status" value="1"/>
</dbReference>
<keyword evidence="3" id="KW-0343">GTPase activation</keyword>
<keyword evidence="6" id="KW-0904">Protein phosphatase</keyword>
<dbReference type="InterPro" id="IPR050348">
    <property type="entry name" value="Protein-Tyr_Phosphatase"/>
</dbReference>
<evidence type="ECO:0000259" key="8">
    <source>
        <dbReference type="PROSITE" id="PS50055"/>
    </source>
</evidence>
<dbReference type="EMBL" id="AB583184">
    <property type="protein sequence ID" value="BAL72694.1"/>
    <property type="molecule type" value="Genomic_DNA"/>
</dbReference>
<protein>
    <recommendedName>
        <fullName evidence="2">protein-tyrosine-phosphatase</fullName>
        <ecNumber evidence="2">3.1.3.48</ecNumber>
    </recommendedName>
</protein>
<dbReference type="InterPro" id="IPR000387">
    <property type="entry name" value="Tyr_Pase_dom"/>
</dbReference>
<dbReference type="InterPro" id="IPR044899">
    <property type="entry name" value="SptP_N_sf"/>
</dbReference>
<sequence length="562" mass="61266">MQNIGLSHFSQVSGNQDARLVICSASSEPTVITANEGFCGRILSFLGRFPLFKNISAVKNHIENIKTENQTTITAFTEALSNSYGENTAHKVISAYNLSSGDTPLTQRKIQTILLPAAQMMQAKESFVRELEQKFGPNVAQQALTMSNFIAAGSDKNNLKASIIVTEVETQPDYNTVEALAKNLQQATLASALTSLTRIECLLNLSGQELQTKYSQLSEGGGALRTLQTLLTNLSSLSGISGMEEFQNTMKSIQVGGMEFSQWGTIGGDVEAWVNSASHSELSLAAERIQGITKDVMALKEKLLAHQSGRPVNIELPKLNLPRFGNIPVSPNTQIHLQDKTPMPANLMSTGGIPVAIACSYPKGTLSGIESHLRMILEQKPSCLVVLTGDDQIKGRNLPDYFRQPGRVGSINTQVTQGASIQTSSGVEIDNYHLEVSSGSEVYNLPVIHVQSWKDHQPLQSVSQLLELAEITLETSNVVEPIYENTKSTSVPMVHCFGGVGRTGTLITAMELIKNPSLSSEQIIADLRECRNKKMVEDRPQQRQLRQLEHMLGSRAGANYRS</sequence>
<keyword evidence="4" id="KW-0964">Secreted</keyword>
<accession>H7C8H7</accession>
<evidence type="ECO:0000256" key="3">
    <source>
        <dbReference type="ARBA" id="ARBA00022468"/>
    </source>
</evidence>
<dbReference type="SUPFAM" id="SSF47233">
    <property type="entry name" value="Bacterial GAP domain"/>
    <property type="match status" value="1"/>
</dbReference>
<dbReference type="PRINTS" id="PR01371">
    <property type="entry name" value="BACYPHPHTASE"/>
</dbReference>
<dbReference type="PANTHER" id="PTHR19134">
    <property type="entry name" value="RECEPTOR-TYPE TYROSINE-PROTEIN PHOSPHATASE"/>
    <property type="match status" value="1"/>
</dbReference>
<dbReference type="InterPro" id="IPR014773">
    <property type="entry name" value="YopE_GAP_dom"/>
</dbReference>
<keyword evidence="5" id="KW-0378">Hydrolase</keyword>
<dbReference type="Gene3D" id="1.20.120.260">
    <property type="entry name" value="Virulence factor YopE uncharacterised domain"/>
    <property type="match status" value="1"/>
</dbReference>
<dbReference type="GO" id="GO:0004725">
    <property type="term" value="F:protein tyrosine phosphatase activity"/>
    <property type="evidence" value="ECO:0007669"/>
    <property type="project" value="UniProtKB-EC"/>
</dbReference>
<dbReference type="Pfam" id="PF00102">
    <property type="entry name" value="Y_phosphatase"/>
    <property type="match status" value="1"/>
</dbReference>
<proteinExistence type="predicted"/>
<dbReference type="InterPro" id="IPR029021">
    <property type="entry name" value="Prot-tyrosine_phosphatase-like"/>
</dbReference>
<evidence type="ECO:0000256" key="5">
    <source>
        <dbReference type="ARBA" id="ARBA00022801"/>
    </source>
</evidence>
<dbReference type="AlphaFoldDB" id="H7C8H7"/>
<feature type="domain" description="Tyrosine specific protein phosphatases" evidence="9">
    <location>
        <begin position="473"/>
        <end position="531"/>
    </location>
</feature>
<evidence type="ECO:0000256" key="6">
    <source>
        <dbReference type="ARBA" id="ARBA00022912"/>
    </source>
</evidence>
<evidence type="ECO:0000256" key="4">
    <source>
        <dbReference type="ARBA" id="ARBA00022525"/>
    </source>
</evidence>
<dbReference type="Pfam" id="PF03545">
    <property type="entry name" value="YopE"/>
    <property type="match status" value="1"/>
</dbReference>
<feature type="domain" description="Tyrosine-protein phosphatase" evidence="8">
    <location>
        <begin position="323"/>
        <end position="508"/>
    </location>
</feature>
<dbReference type="GO" id="GO:0005096">
    <property type="term" value="F:GTPase activator activity"/>
    <property type="evidence" value="ECO:0007669"/>
    <property type="project" value="UniProtKB-KW"/>
</dbReference>
<dbReference type="PANTHER" id="PTHR19134:SF449">
    <property type="entry name" value="TYROSINE-PROTEIN PHOSPHATASE 1"/>
    <property type="match status" value="1"/>
</dbReference>
<evidence type="ECO:0000256" key="1">
    <source>
        <dbReference type="ARBA" id="ARBA00004613"/>
    </source>
</evidence>
<organism evidence="10">
    <name type="scientific">Providencia alcalifaciens</name>
    <dbReference type="NCBI Taxonomy" id="126385"/>
    <lineage>
        <taxon>Bacteria</taxon>
        <taxon>Pseudomonadati</taxon>
        <taxon>Pseudomonadota</taxon>
        <taxon>Gammaproteobacteria</taxon>
        <taxon>Enterobacterales</taxon>
        <taxon>Morganellaceae</taxon>
        <taxon>Providencia</taxon>
    </lineage>
</organism>
<evidence type="ECO:0000259" key="9">
    <source>
        <dbReference type="PROSITE" id="PS50056"/>
    </source>
</evidence>
<dbReference type="PROSITE" id="PS00383">
    <property type="entry name" value="TYR_PHOSPHATASE_1"/>
    <property type="match status" value="1"/>
</dbReference>
<dbReference type="InterPro" id="IPR016130">
    <property type="entry name" value="Tyr_Pase_AS"/>
</dbReference>
<evidence type="ECO:0000256" key="2">
    <source>
        <dbReference type="ARBA" id="ARBA00013064"/>
    </source>
</evidence>
<dbReference type="InterPro" id="IPR003546">
    <property type="entry name" value="Tyr_Pase_SptP/YopH"/>
</dbReference>
<comment type="subcellular location">
    <subcellularLocation>
        <location evidence="1">Secreted</location>
    </subcellularLocation>
</comment>
<dbReference type="SMART" id="SM00194">
    <property type="entry name" value="PTPc"/>
    <property type="match status" value="1"/>
</dbReference>
<dbReference type="EC" id="3.1.3.48" evidence="2"/>